<gene>
    <name evidence="26" type="ORF">SAMN05216215_1013129</name>
</gene>
<evidence type="ECO:0000256" key="19">
    <source>
        <dbReference type="ARBA" id="ARBA00047588"/>
    </source>
</evidence>
<comment type="catalytic activity">
    <reaction evidence="20">
        <text>hexadecanoyl-CoA + H2O = hexadecanoate + CoA + H(+)</text>
        <dbReference type="Rhea" id="RHEA:16645"/>
        <dbReference type="ChEBI" id="CHEBI:7896"/>
        <dbReference type="ChEBI" id="CHEBI:15377"/>
        <dbReference type="ChEBI" id="CHEBI:15378"/>
        <dbReference type="ChEBI" id="CHEBI:57287"/>
        <dbReference type="ChEBI" id="CHEBI:57379"/>
        <dbReference type="EC" id="3.1.2.2"/>
    </reaction>
    <physiologicalReaction direction="left-to-right" evidence="20">
        <dbReference type="Rhea" id="RHEA:16646"/>
    </physiologicalReaction>
</comment>
<evidence type="ECO:0000256" key="16">
    <source>
        <dbReference type="ARBA" id="ARBA00038848"/>
    </source>
</evidence>
<keyword evidence="11" id="KW-0472">Membrane</keyword>
<dbReference type="RefSeq" id="WP_218157336.1">
    <property type="nucleotide sequence ID" value="NZ_FNOK01000013.1"/>
</dbReference>
<dbReference type="CDD" id="cd03443">
    <property type="entry name" value="PaaI_thioesterase"/>
    <property type="match status" value="1"/>
</dbReference>
<keyword evidence="8" id="KW-0276">Fatty acid metabolism</keyword>
<evidence type="ECO:0000256" key="23">
    <source>
        <dbReference type="ARBA" id="ARBA00048180"/>
    </source>
</evidence>
<evidence type="ECO:0000256" key="3">
    <source>
        <dbReference type="ARBA" id="ARBA00004632"/>
    </source>
</evidence>
<keyword evidence="4" id="KW-1003">Cell membrane</keyword>
<evidence type="ECO:0000256" key="5">
    <source>
        <dbReference type="ARBA" id="ARBA00022490"/>
    </source>
</evidence>
<dbReference type="Pfam" id="PF20859">
    <property type="entry name" value="RHA1_ro05818_N"/>
    <property type="match status" value="1"/>
</dbReference>
<evidence type="ECO:0000256" key="1">
    <source>
        <dbReference type="ARBA" id="ARBA00004170"/>
    </source>
</evidence>
<dbReference type="PANTHER" id="PTHR12418:SF19">
    <property type="entry name" value="ACYL-COENZYME A THIOESTERASE THEM4"/>
    <property type="match status" value="1"/>
</dbReference>
<dbReference type="InterPro" id="IPR006683">
    <property type="entry name" value="Thioestr_dom"/>
</dbReference>
<comment type="similarity">
    <text evidence="15">Belongs to the THEM4/THEM5 thioesterase family.</text>
</comment>
<evidence type="ECO:0000256" key="15">
    <source>
        <dbReference type="ARBA" id="ARBA00038456"/>
    </source>
</evidence>
<evidence type="ECO:0000256" key="8">
    <source>
        <dbReference type="ARBA" id="ARBA00022832"/>
    </source>
</evidence>
<dbReference type="GO" id="GO:0006631">
    <property type="term" value="P:fatty acid metabolic process"/>
    <property type="evidence" value="ECO:0007669"/>
    <property type="project" value="UniProtKB-KW"/>
</dbReference>
<keyword evidence="10" id="KW-0443">Lipid metabolism</keyword>
<keyword evidence="12" id="KW-0966">Cell projection</keyword>
<dbReference type="AlphaFoldDB" id="A0A1H3DJ73"/>
<dbReference type="GO" id="GO:0016787">
    <property type="term" value="F:hydrolase activity"/>
    <property type="evidence" value="ECO:0007669"/>
    <property type="project" value="UniProtKB-KW"/>
</dbReference>
<dbReference type="GO" id="GO:0016020">
    <property type="term" value="C:membrane"/>
    <property type="evidence" value="ECO:0007669"/>
    <property type="project" value="UniProtKB-SubCell"/>
</dbReference>
<evidence type="ECO:0000256" key="7">
    <source>
        <dbReference type="ARBA" id="ARBA00022801"/>
    </source>
</evidence>
<evidence type="ECO:0000256" key="2">
    <source>
        <dbReference type="ARBA" id="ARBA00004496"/>
    </source>
</evidence>
<name>A0A1H3DJ73_9PSEU</name>
<feature type="domain" description="RHA1-ro05818 N-terminal helical" evidence="25">
    <location>
        <begin position="11"/>
        <end position="67"/>
    </location>
</feature>
<dbReference type="Proteomes" id="UP000199529">
    <property type="component" value="Unassembled WGS sequence"/>
</dbReference>
<dbReference type="InterPro" id="IPR048654">
    <property type="entry name" value="RHA1_ro05818_N"/>
</dbReference>
<evidence type="ECO:0000256" key="21">
    <source>
        <dbReference type="ARBA" id="ARBA00047969"/>
    </source>
</evidence>
<evidence type="ECO:0000259" key="24">
    <source>
        <dbReference type="Pfam" id="PF03061"/>
    </source>
</evidence>
<evidence type="ECO:0000256" key="14">
    <source>
        <dbReference type="ARBA" id="ARBA00037002"/>
    </source>
</evidence>
<evidence type="ECO:0000313" key="26">
    <source>
        <dbReference type="EMBL" id="SDX66441.1"/>
    </source>
</evidence>
<evidence type="ECO:0000256" key="17">
    <source>
        <dbReference type="ARBA" id="ARBA00040123"/>
    </source>
</evidence>
<keyword evidence="7" id="KW-0378">Hydrolase</keyword>
<comment type="catalytic activity">
    <reaction evidence="14">
        <text>(9Z)-octadecenoyl-CoA + H2O = (9Z)-octadecenoate + CoA + H(+)</text>
        <dbReference type="Rhea" id="RHEA:40139"/>
        <dbReference type="ChEBI" id="CHEBI:15377"/>
        <dbReference type="ChEBI" id="CHEBI:15378"/>
        <dbReference type="ChEBI" id="CHEBI:30823"/>
        <dbReference type="ChEBI" id="CHEBI:57287"/>
        <dbReference type="ChEBI" id="CHEBI:57387"/>
    </reaction>
    <physiologicalReaction direction="left-to-right" evidence="14">
        <dbReference type="Rhea" id="RHEA:40140"/>
    </physiologicalReaction>
</comment>
<keyword evidence="6" id="KW-0053">Apoptosis</keyword>
<evidence type="ECO:0000256" key="18">
    <source>
        <dbReference type="ARBA" id="ARBA00043210"/>
    </source>
</evidence>
<comment type="catalytic activity">
    <reaction evidence="21">
        <text>decanoyl-CoA + H2O = decanoate + CoA + H(+)</text>
        <dbReference type="Rhea" id="RHEA:40059"/>
        <dbReference type="ChEBI" id="CHEBI:15377"/>
        <dbReference type="ChEBI" id="CHEBI:15378"/>
        <dbReference type="ChEBI" id="CHEBI:27689"/>
        <dbReference type="ChEBI" id="CHEBI:57287"/>
        <dbReference type="ChEBI" id="CHEBI:61430"/>
    </reaction>
    <physiologicalReaction direction="left-to-right" evidence="21">
        <dbReference type="Rhea" id="RHEA:40060"/>
    </physiologicalReaction>
</comment>
<dbReference type="PANTHER" id="PTHR12418">
    <property type="entry name" value="ACYL-COENZYME A THIOESTERASE THEM4"/>
    <property type="match status" value="1"/>
</dbReference>
<evidence type="ECO:0000256" key="12">
    <source>
        <dbReference type="ARBA" id="ARBA00023273"/>
    </source>
</evidence>
<comment type="catalytic activity">
    <reaction evidence="22">
        <text>dodecanoyl-CoA + H2O = dodecanoate + CoA + H(+)</text>
        <dbReference type="Rhea" id="RHEA:30135"/>
        <dbReference type="ChEBI" id="CHEBI:15377"/>
        <dbReference type="ChEBI" id="CHEBI:15378"/>
        <dbReference type="ChEBI" id="CHEBI:18262"/>
        <dbReference type="ChEBI" id="CHEBI:57287"/>
        <dbReference type="ChEBI" id="CHEBI:57375"/>
    </reaction>
    <physiologicalReaction direction="left-to-right" evidence="22">
        <dbReference type="Rhea" id="RHEA:30136"/>
    </physiologicalReaction>
</comment>
<organism evidence="26 27">
    <name type="scientific">Saccharopolyspora shandongensis</name>
    <dbReference type="NCBI Taxonomy" id="418495"/>
    <lineage>
        <taxon>Bacteria</taxon>
        <taxon>Bacillati</taxon>
        <taxon>Actinomycetota</taxon>
        <taxon>Actinomycetes</taxon>
        <taxon>Pseudonocardiales</taxon>
        <taxon>Pseudonocardiaceae</taxon>
        <taxon>Saccharopolyspora</taxon>
    </lineage>
</organism>
<comment type="catalytic activity">
    <reaction evidence="23">
        <text>tetradecanoyl-CoA + H2O = tetradecanoate + CoA + H(+)</text>
        <dbReference type="Rhea" id="RHEA:40119"/>
        <dbReference type="ChEBI" id="CHEBI:15377"/>
        <dbReference type="ChEBI" id="CHEBI:15378"/>
        <dbReference type="ChEBI" id="CHEBI:30807"/>
        <dbReference type="ChEBI" id="CHEBI:57287"/>
        <dbReference type="ChEBI" id="CHEBI:57385"/>
    </reaction>
    <physiologicalReaction direction="left-to-right" evidence="23">
        <dbReference type="Rhea" id="RHEA:40120"/>
    </physiologicalReaction>
</comment>
<sequence>MTAAREQPLELTAISHNEGVDAAVSAARRVIASLLHAGDGSAAEMKEVADRLNAVADHLDEHAPAMDQRMVDMWSGEGITRHDPVTGPENTIAPPLHLTGKDDGSVEGVVALGLPYQGPPGHVHGGISALLLDHTLGVANHWAGQSGMTAELTLRYHRPTPLFEQLTVTGEQIAVDGRKIRTRGAITARGEVCVSADGLFIAKHLPRPR</sequence>
<evidence type="ECO:0000256" key="9">
    <source>
        <dbReference type="ARBA" id="ARBA00022946"/>
    </source>
</evidence>
<accession>A0A1H3DJ73</accession>
<keyword evidence="27" id="KW-1185">Reference proteome</keyword>
<dbReference type="InterPro" id="IPR029069">
    <property type="entry name" value="HotDog_dom_sf"/>
</dbReference>
<dbReference type="InterPro" id="IPR052365">
    <property type="entry name" value="THEM4/THEM5_acyl-CoA_thioest"/>
</dbReference>
<dbReference type="SUPFAM" id="SSF54637">
    <property type="entry name" value="Thioesterase/thiol ester dehydrase-isomerase"/>
    <property type="match status" value="1"/>
</dbReference>
<evidence type="ECO:0000256" key="22">
    <source>
        <dbReference type="ARBA" id="ARBA00048074"/>
    </source>
</evidence>
<dbReference type="Gene3D" id="1.20.58.350">
    <property type="entry name" value="Thioesterase/thiol ester dehydrase-isomerase"/>
    <property type="match status" value="1"/>
</dbReference>
<evidence type="ECO:0000256" key="20">
    <source>
        <dbReference type="ARBA" id="ARBA00047734"/>
    </source>
</evidence>
<dbReference type="EC" id="3.1.2.2" evidence="16"/>
<evidence type="ECO:0000256" key="11">
    <source>
        <dbReference type="ARBA" id="ARBA00023136"/>
    </source>
</evidence>
<feature type="domain" description="Thioesterase" evidence="24">
    <location>
        <begin position="121"/>
        <end position="188"/>
    </location>
</feature>
<evidence type="ECO:0000256" key="10">
    <source>
        <dbReference type="ARBA" id="ARBA00023098"/>
    </source>
</evidence>
<dbReference type="GO" id="GO:0005737">
    <property type="term" value="C:cytoplasm"/>
    <property type="evidence" value="ECO:0007669"/>
    <property type="project" value="UniProtKB-SubCell"/>
</dbReference>
<reference evidence="27" key="1">
    <citation type="submission" date="2016-10" db="EMBL/GenBank/DDBJ databases">
        <authorList>
            <person name="Varghese N."/>
            <person name="Submissions S."/>
        </authorList>
    </citation>
    <scope>NUCLEOTIDE SEQUENCE [LARGE SCALE GENOMIC DNA]</scope>
    <source>
        <strain evidence="27">CGMCC 4.3530</strain>
    </source>
</reference>
<dbReference type="Pfam" id="PF03061">
    <property type="entry name" value="4HBT"/>
    <property type="match status" value="1"/>
</dbReference>
<keyword evidence="5" id="KW-0963">Cytoplasm</keyword>
<protein>
    <recommendedName>
        <fullName evidence="17">Acyl-coenzyme A thioesterase THEM4</fullName>
        <ecNumber evidence="16">3.1.2.2</ecNumber>
    </recommendedName>
    <alternativeName>
        <fullName evidence="18">Thioesterase superfamily member 4</fullName>
    </alternativeName>
</protein>
<evidence type="ECO:0000256" key="6">
    <source>
        <dbReference type="ARBA" id="ARBA00022703"/>
    </source>
</evidence>
<dbReference type="STRING" id="418495.SAMN05216215_1013129"/>
<proteinExistence type="inferred from homology"/>
<keyword evidence="9" id="KW-0809">Transit peptide</keyword>
<dbReference type="EMBL" id="FNOK01000013">
    <property type="protein sequence ID" value="SDX66441.1"/>
    <property type="molecule type" value="Genomic_DNA"/>
</dbReference>
<evidence type="ECO:0000313" key="27">
    <source>
        <dbReference type="Proteomes" id="UP000199529"/>
    </source>
</evidence>
<evidence type="ECO:0000259" key="25">
    <source>
        <dbReference type="Pfam" id="PF20859"/>
    </source>
</evidence>
<evidence type="ECO:0000256" key="4">
    <source>
        <dbReference type="ARBA" id="ARBA00022475"/>
    </source>
</evidence>
<comment type="catalytic activity">
    <reaction evidence="19">
        <text>octanoyl-CoA + H2O = octanoate + CoA + H(+)</text>
        <dbReference type="Rhea" id="RHEA:30143"/>
        <dbReference type="ChEBI" id="CHEBI:15377"/>
        <dbReference type="ChEBI" id="CHEBI:15378"/>
        <dbReference type="ChEBI" id="CHEBI:25646"/>
        <dbReference type="ChEBI" id="CHEBI:57287"/>
        <dbReference type="ChEBI" id="CHEBI:57386"/>
    </reaction>
    <physiologicalReaction direction="left-to-right" evidence="19">
        <dbReference type="Rhea" id="RHEA:30144"/>
    </physiologicalReaction>
</comment>
<comment type="catalytic activity">
    <reaction evidence="13">
        <text>(5Z,8Z,11Z,14Z)-eicosatetraenoyl-CoA + H2O = (5Z,8Z,11Z,14Z)-eicosatetraenoate + CoA + H(+)</text>
        <dbReference type="Rhea" id="RHEA:40151"/>
        <dbReference type="ChEBI" id="CHEBI:15377"/>
        <dbReference type="ChEBI" id="CHEBI:15378"/>
        <dbReference type="ChEBI" id="CHEBI:32395"/>
        <dbReference type="ChEBI" id="CHEBI:57287"/>
        <dbReference type="ChEBI" id="CHEBI:57368"/>
    </reaction>
    <physiologicalReaction direction="left-to-right" evidence="13">
        <dbReference type="Rhea" id="RHEA:40152"/>
    </physiologicalReaction>
</comment>
<comment type="subcellular location">
    <subcellularLocation>
        <location evidence="3">Cell projection</location>
        <location evidence="3">Ruffle membrane</location>
    </subcellularLocation>
    <subcellularLocation>
        <location evidence="2">Cytoplasm</location>
    </subcellularLocation>
    <subcellularLocation>
        <location evidence="1">Membrane</location>
        <topology evidence="1">Peripheral membrane protein</topology>
    </subcellularLocation>
</comment>
<dbReference type="Gene3D" id="3.10.129.10">
    <property type="entry name" value="Hotdog Thioesterase"/>
    <property type="match status" value="1"/>
</dbReference>
<evidence type="ECO:0000256" key="13">
    <source>
        <dbReference type="ARBA" id="ARBA00035852"/>
    </source>
</evidence>